<comment type="similarity">
    <text evidence="2">Belongs to the ABC transporter superfamily.</text>
</comment>
<keyword evidence="3" id="KW-0813">Transport</keyword>
<evidence type="ECO:0000256" key="4">
    <source>
        <dbReference type="ARBA" id="ARBA00022475"/>
    </source>
</evidence>
<dbReference type="PATRIC" id="fig|1429043.3.peg.2516"/>
<reference evidence="11 12" key="1">
    <citation type="submission" date="2013-11" db="EMBL/GenBank/DDBJ databases">
        <title>Metagenomic analysis of a methanogenic consortium involved in long chain n-alkane degradation.</title>
        <authorList>
            <person name="Davidova I.A."/>
            <person name="Callaghan A.V."/>
            <person name="Wawrik B."/>
            <person name="Pruitt S."/>
            <person name="Marks C."/>
            <person name="Duncan K.E."/>
            <person name="Suflita J.M."/>
        </authorList>
    </citation>
    <scope>NUCLEOTIDE SEQUENCE [LARGE SCALE GENOMIC DNA]</scope>
    <source>
        <strain evidence="11 12">SPR</strain>
    </source>
</reference>
<dbReference type="FunCoup" id="A0A0D2GFF3">
    <property type="interactions" value="163"/>
</dbReference>
<dbReference type="SMART" id="SM00382">
    <property type="entry name" value="AAA"/>
    <property type="match status" value="1"/>
</dbReference>
<dbReference type="InterPro" id="IPR003439">
    <property type="entry name" value="ABC_transporter-like_ATP-bd"/>
</dbReference>
<evidence type="ECO:0000256" key="7">
    <source>
        <dbReference type="ARBA" id="ARBA00022840"/>
    </source>
</evidence>
<evidence type="ECO:0000256" key="3">
    <source>
        <dbReference type="ARBA" id="ARBA00022448"/>
    </source>
</evidence>
<organism evidence="11 12">
    <name type="scientific">Dethiosulfatarculus sandiegensis</name>
    <dbReference type="NCBI Taxonomy" id="1429043"/>
    <lineage>
        <taxon>Bacteria</taxon>
        <taxon>Pseudomonadati</taxon>
        <taxon>Thermodesulfobacteriota</taxon>
        <taxon>Desulfarculia</taxon>
        <taxon>Desulfarculales</taxon>
        <taxon>Desulfarculaceae</taxon>
        <taxon>Dethiosulfatarculus</taxon>
    </lineage>
</organism>
<evidence type="ECO:0000256" key="5">
    <source>
        <dbReference type="ARBA" id="ARBA00022519"/>
    </source>
</evidence>
<dbReference type="InterPro" id="IPR013563">
    <property type="entry name" value="Oligopep_ABC_C"/>
</dbReference>
<evidence type="ECO:0000313" key="12">
    <source>
        <dbReference type="Proteomes" id="UP000032233"/>
    </source>
</evidence>
<gene>
    <name evidence="11" type="primary">dppD</name>
    <name evidence="11" type="ORF">X474_11825</name>
</gene>
<dbReference type="GO" id="GO:0005524">
    <property type="term" value="F:ATP binding"/>
    <property type="evidence" value="ECO:0007669"/>
    <property type="project" value="UniProtKB-KW"/>
</dbReference>
<dbReference type="PANTHER" id="PTHR43297">
    <property type="entry name" value="OLIGOPEPTIDE TRANSPORT ATP-BINDING PROTEIN APPD"/>
    <property type="match status" value="1"/>
</dbReference>
<keyword evidence="5" id="KW-0997">Cell inner membrane</keyword>
<name>A0A0D2GFF3_9BACT</name>
<proteinExistence type="inferred from homology"/>
<dbReference type="NCBIfam" id="TIGR01727">
    <property type="entry name" value="oligo_HPY"/>
    <property type="match status" value="1"/>
</dbReference>
<evidence type="ECO:0000256" key="9">
    <source>
        <dbReference type="ARBA" id="ARBA00023136"/>
    </source>
</evidence>
<evidence type="ECO:0000256" key="2">
    <source>
        <dbReference type="ARBA" id="ARBA00005417"/>
    </source>
</evidence>
<keyword evidence="12" id="KW-1185">Reference proteome</keyword>
<dbReference type="PANTHER" id="PTHR43297:SF14">
    <property type="entry name" value="ATPASE AAA-TYPE CORE DOMAIN-CONTAINING PROTEIN"/>
    <property type="match status" value="1"/>
</dbReference>
<evidence type="ECO:0000256" key="8">
    <source>
        <dbReference type="ARBA" id="ARBA00022967"/>
    </source>
</evidence>
<sequence length="331" mass="36523">MPLMPLIELKELKTYFRTDKGLARAVDGVNFSIKRERTLGVVGESGSGKSVTAMSIMGLIPNPPGSIEGGEILFRHKGQTIDLSKLPSNGSKMRSIRGNEIAMIFQEPMTSLNPVFTIGDQISEALILHEGLSKKDAKDEAIKMLEEVGIPLPAQRFDEYPHQLSGGMRQRAMIAMALSCNPALLIADEPTTALDVTIQAQVLELMNRLQEEHRTAIMFITHDLGVIANMADDVVVMYLGRIVESACVRDVFHNPRHPYTQGLMKSIPSLTASREDRLKPIKGVVPDLVNIPPGCGFEPRCPNAMPICREKRPVLREIAPGHQVSCWLELK</sequence>
<keyword evidence="8" id="KW-1278">Translocase</keyword>
<dbReference type="InParanoid" id="A0A0D2GFF3"/>
<accession>A0A0D2GFF3</accession>
<keyword evidence="7 11" id="KW-0067">ATP-binding</keyword>
<dbReference type="Proteomes" id="UP000032233">
    <property type="component" value="Unassembled WGS sequence"/>
</dbReference>
<keyword evidence="6" id="KW-0547">Nucleotide-binding</keyword>
<dbReference type="InterPro" id="IPR050388">
    <property type="entry name" value="ABC_Ni/Peptide_Import"/>
</dbReference>
<dbReference type="GO" id="GO:0016887">
    <property type="term" value="F:ATP hydrolysis activity"/>
    <property type="evidence" value="ECO:0007669"/>
    <property type="project" value="InterPro"/>
</dbReference>
<evidence type="ECO:0000259" key="10">
    <source>
        <dbReference type="PROSITE" id="PS50893"/>
    </source>
</evidence>
<feature type="domain" description="ABC transporter" evidence="10">
    <location>
        <begin position="7"/>
        <end position="264"/>
    </location>
</feature>
<dbReference type="GO" id="GO:0015833">
    <property type="term" value="P:peptide transport"/>
    <property type="evidence" value="ECO:0007669"/>
    <property type="project" value="InterPro"/>
</dbReference>
<evidence type="ECO:0000313" key="11">
    <source>
        <dbReference type="EMBL" id="KIX13672.1"/>
    </source>
</evidence>
<dbReference type="Pfam" id="PF00005">
    <property type="entry name" value="ABC_tran"/>
    <property type="match status" value="1"/>
</dbReference>
<keyword evidence="9" id="KW-0472">Membrane</keyword>
<comment type="subcellular location">
    <subcellularLocation>
        <location evidence="1">Cell inner membrane</location>
        <topology evidence="1">Peripheral membrane protein</topology>
    </subcellularLocation>
</comment>
<dbReference type="Pfam" id="PF08352">
    <property type="entry name" value="oligo_HPY"/>
    <property type="match status" value="1"/>
</dbReference>
<dbReference type="EMBL" id="AZAC01000014">
    <property type="protein sequence ID" value="KIX13672.1"/>
    <property type="molecule type" value="Genomic_DNA"/>
</dbReference>
<dbReference type="Gene3D" id="3.40.50.300">
    <property type="entry name" value="P-loop containing nucleotide triphosphate hydrolases"/>
    <property type="match status" value="1"/>
</dbReference>
<comment type="caution">
    <text evidence="11">The sequence shown here is derived from an EMBL/GenBank/DDBJ whole genome shotgun (WGS) entry which is preliminary data.</text>
</comment>
<dbReference type="CDD" id="cd03257">
    <property type="entry name" value="ABC_NikE_OppD_transporters"/>
    <property type="match status" value="1"/>
</dbReference>
<evidence type="ECO:0000256" key="6">
    <source>
        <dbReference type="ARBA" id="ARBA00022741"/>
    </source>
</evidence>
<dbReference type="STRING" id="1429043.X474_11825"/>
<dbReference type="InterPro" id="IPR027417">
    <property type="entry name" value="P-loop_NTPase"/>
</dbReference>
<dbReference type="InterPro" id="IPR017871">
    <property type="entry name" value="ABC_transporter-like_CS"/>
</dbReference>
<keyword evidence="4" id="KW-1003">Cell membrane</keyword>
<dbReference type="SUPFAM" id="SSF52540">
    <property type="entry name" value="P-loop containing nucleoside triphosphate hydrolases"/>
    <property type="match status" value="1"/>
</dbReference>
<dbReference type="AlphaFoldDB" id="A0A0D2GFF3"/>
<dbReference type="PROSITE" id="PS00211">
    <property type="entry name" value="ABC_TRANSPORTER_1"/>
    <property type="match status" value="1"/>
</dbReference>
<dbReference type="FunFam" id="3.40.50.300:FF:000016">
    <property type="entry name" value="Oligopeptide ABC transporter ATP-binding component"/>
    <property type="match status" value="1"/>
</dbReference>
<dbReference type="InterPro" id="IPR003593">
    <property type="entry name" value="AAA+_ATPase"/>
</dbReference>
<evidence type="ECO:0000256" key="1">
    <source>
        <dbReference type="ARBA" id="ARBA00004417"/>
    </source>
</evidence>
<dbReference type="PROSITE" id="PS50893">
    <property type="entry name" value="ABC_TRANSPORTER_2"/>
    <property type="match status" value="1"/>
</dbReference>
<protein>
    <submittedName>
        <fullName evidence="11">Peptide ABC transporter ATP-binding protein</fullName>
    </submittedName>
</protein>
<dbReference type="GO" id="GO:0005886">
    <property type="term" value="C:plasma membrane"/>
    <property type="evidence" value="ECO:0007669"/>
    <property type="project" value="UniProtKB-SubCell"/>
</dbReference>